<protein>
    <submittedName>
        <fullName evidence="1">Uncharacterized protein</fullName>
    </submittedName>
</protein>
<reference evidence="2" key="1">
    <citation type="journal article" date="2012" name="PLoS Genet.">
        <title>The genomes of the fungal plant pathogens Cladosporium fulvum and Dothistroma septosporum reveal adaptation to different hosts and lifestyles but also signatures of common ancestry.</title>
        <authorList>
            <person name="de Wit P.J.G.M."/>
            <person name="van der Burgt A."/>
            <person name="Oekmen B."/>
            <person name="Stergiopoulos I."/>
            <person name="Abd-Elsalam K.A."/>
            <person name="Aerts A.L."/>
            <person name="Bahkali A.H."/>
            <person name="Beenen H.G."/>
            <person name="Chettri P."/>
            <person name="Cox M.P."/>
            <person name="Datema E."/>
            <person name="de Vries R.P."/>
            <person name="Dhillon B."/>
            <person name="Ganley A.R."/>
            <person name="Griffiths S.A."/>
            <person name="Guo Y."/>
            <person name="Hamelin R.C."/>
            <person name="Henrissat B."/>
            <person name="Kabir M.S."/>
            <person name="Jashni M.K."/>
            <person name="Kema G."/>
            <person name="Klaubauf S."/>
            <person name="Lapidus A."/>
            <person name="Levasseur A."/>
            <person name="Lindquist E."/>
            <person name="Mehrabi R."/>
            <person name="Ohm R.A."/>
            <person name="Owen T.J."/>
            <person name="Salamov A."/>
            <person name="Schwelm A."/>
            <person name="Schijlen E."/>
            <person name="Sun H."/>
            <person name="van den Burg H.A."/>
            <person name="van Ham R.C.H.J."/>
            <person name="Zhang S."/>
            <person name="Goodwin S.B."/>
            <person name="Grigoriev I.V."/>
            <person name="Collemare J."/>
            <person name="Bradshaw R.E."/>
        </authorList>
    </citation>
    <scope>NUCLEOTIDE SEQUENCE [LARGE SCALE GENOMIC DNA]</scope>
    <source>
        <strain evidence="2">NZE10 / CBS 128990</strain>
    </source>
</reference>
<sequence length="176" mass="20781">MMWGARDFLLMSPQQLATAGWSLNAYLKTAKDYIPLPAVGLHSMSLLFTRFLDESKTQYPGSLGNFWVPKSQEALSFKFCYDWHVVERLSRSSNELKHKDRKPFSTRAATILCAATIRATSRHLPQEHFWRKVLDRWEEWTPEVRTKRERQERMSALYMPLVVYEPRPKKRQCLVM</sequence>
<organism evidence="1 2">
    <name type="scientific">Dothistroma septosporum (strain NZE10 / CBS 128990)</name>
    <name type="common">Red band needle blight fungus</name>
    <name type="synonym">Mycosphaerella pini</name>
    <dbReference type="NCBI Taxonomy" id="675120"/>
    <lineage>
        <taxon>Eukaryota</taxon>
        <taxon>Fungi</taxon>
        <taxon>Dikarya</taxon>
        <taxon>Ascomycota</taxon>
        <taxon>Pezizomycotina</taxon>
        <taxon>Dothideomycetes</taxon>
        <taxon>Dothideomycetidae</taxon>
        <taxon>Mycosphaerellales</taxon>
        <taxon>Mycosphaerellaceae</taxon>
        <taxon>Dothistroma</taxon>
    </lineage>
</organism>
<evidence type="ECO:0000313" key="2">
    <source>
        <dbReference type="Proteomes" id="UP000016933"/>
    </source>
</evidence>
<dbReference type="AlphaFoldDB" id="N1PFN2"/>
<dbReference type="HOGENOM" id="CLU_1525115_0_0_1"/>
<keyword evidence="2" id="KW-1185">Reference proteome</keyword>
<gene>
    <name evidence="1" type="ORF">DOTSEDRAFT_37652</name>
</gene>
<dbReference type="OrthoDB" id="10577163at2759"/>
<name>N1PFN2_DOTSN</name>
<reference evidence="1 2" key="2">
    <citation type="journal article" date="2012" name="PLoS Pathog.">
        <title>Diverse lifestyles and strategies of plant pathogenesis encoded in the genomes of eighteen Dothideomycetes fungi.</title>
        <authorList>
            <person name="Ohm R.A."/>
            <person name="Feau N."/>
            <person name="Henrissat B."/>
            <person name="Schoch C.L."/>
            <person name="Horwitz B.A."/>
            <person name="Barry K.W."/>
            <person name="Condon B.J."/>
            <person name="Copeland A.C."/>
            <person name="Dhillon B."/>
            <person name="Glaser F."/>
            <person name="Hesse C.N."/>
            <person name="Kosti I."/>
            <person name="LaButti K."/>
            <person name="Lindquist E.A."/>
            <person name="Lucas S."/>
            <person name="Salamov A.A."/>
            <person name="Bradshaw R.E."/>
            <person name="Ciuffetti L."/>
            <person name="Hamelin R.C."/>
            <person name="Kema G.H.J."/>
            <person name="Lawrence C."/>
            <person name="Scott J.A."/>
            <person name="Spatafora J.W."/>
            <person name="Turgeon B.G."/>
            <person name="de Wit P.J.G.M."/>
            <person name="Zhong S."/>
            <person name="Goodwin S.B."/>
            <person name="Grigoriev I.V."/>
        </authorList>
    </citation>
    <scope>NUCLEOTIDE SEQUENCE [LARGE SCALE GENOMIC DNA]</scope>
    <source>
        <strain evidence="2">NZE10 / CBS 128990</strain>
    </source>
</reference>
<evidence type="ECO:0000313" key="1">
    <source>
        <dbReference type="EMBL" id="EME40919.1"/>
    </source>
</evidence>
<proteinExistence type="predicted"/>
<dbReference type="Proteomes" id="UP000016933">
    <property type="component" value="Unassembled WGS sequence"/>
</dbReference>
<dbReference type="EMBL" id="KB446543">
    <property type="protein sequence ID" value="EME40919.1"/>
    <property type="molecule type" value="Genomic_DNA"/>
</dbReference>
<accession>N1PFN2</accession>